<evidence type="ECO:0000256" key="1">
    <source>
        <dbReference type="ARBA" id="ARBA00022603"/>
    </source>
</evidence>
<accession>A0AAW2KKL9</accession>
<proteinExistence type="predicted"/>
<dbReference type="InterPro" id="IPR001077">
    <property type="entry name" value="COMT_C"/>
</dbReference>
<dbReference type="FunFam" id="3.40.50.150:FF:000057">
    <property type="entry name" value="O-methyltransferase ZRP4"/>
    <property type="match status" value="1"/>
</dbReference>
<dbReference type="InterPro" id="IPR016461">
    <property type="entry name" value="COMT-like"/>
</dbReference>
<reference evidence="5" key="1">
    <citation type="submission" date="2020-06" db="EMBL/GenBank/DDBJ databases">
        <authorList>
            <person name="Li T."/>
            <person name="Hu X."/>
            <person name="Zhang T."/>
            <person name="Song X."/>
            <person name="Zhang H."/>
            <person name="Dai N."/>
            <person name="Sheng W."/>
            <person name="Hou X."/>
            <person name="Wei L."/>
        </authorList>
    </citation>
    <scope>NUCLEOTIDE SEQUENCE</scope>
    <source>
        <strain evidence="5">G02</strain>
        <tissue evidence="5">Leaf</tissue>
    </source>
</reference>
<dbReference type="PROSITE" id="PS51683">
    <property type="entry name" value="SAM_OMT_II"/>
    <property type="match status" value="1"/>
</dbReference>
<keyword evidence="1" id="KW-0489">Methyltransferase</keyword>
<dbReference type="AlphaFoldDB" id="A0AAW2KKL9"/>
<comment type="caution">
    <text evidence="5">The sequence shown here is derived from an EMBL/GenBank/DDBJ whole genome shotgun (WGS) entry which is preliminary data.</text>
</comment>
<evidence type="ECO:0000259" key="4">
    <source>
        <dbReference type="Pfam" id="PF00891"/>
    </source>
</evidence>
<sequence>MACERKPFDSVRNGAWEDIVGACRARAGLNNLFNEATSSDSRVLAHVLLRDCKHVFEGIKSLVDVGGGTGTTAKAIADTFPYMKCIVLDLPHVVFGMEGTNNLTYVAGDMFEAIPSVDVVFLKWLLHDWNDESCAKILKRCKEAITGENRAGAKVIIVDMVSDVFGRDDKAMETCLVFDIALIPYVSGQERTEKEWAKLFFDASFTGYKIIPAFGLRCLIEVYP</sequence>
<organism evidence="5">
    <name type="scientific">Sesamum radiatum</name>
    <name type="common">Black benniseed</name>
    <dbReference type="NCBI Taxonomy" id="300843"/>
    <lineage>
        <taxon>Eukaryota</taxon>
        <taxon>Viridiplantae</taxon>
        <taxon>Streptophyta</taxon>
        <taxon>Embryophyta</taxon>
        <taxon>Tracheophyta</taxon>
        <taxon>Spermatophyta</taxon>
        <taxon>Magnoliopsida</taxon>
        <taxon>eudicotyledons</taxon>
        <taxon>Gunneridae</taxon>
        <taxon>Pentapetalae</taxon>
        <taxon>asterids</taxon>
        <taxon>lamiids</taxon>
        <taxon>Lamiales</taxon>
        <taxon>Pedaliaceae</taxon>
        <taxon>Sesamum</taxon>
    </lineage>
</organism>
<dbReference type="Gene3D" id="3.40.50.150">
    <property type="entry name" value="Vaccinia Virus protein VP39"/>
    <property type="match status" value="1"/>
</dbReference>
<evidence type="ECO:0000256" key="3">
    <source>
        <dbReference type="ARBA" id="ARBA00022691"/>
    </source>
</evidence>
<gene>
    <name evidence="5" type="ORF">Sradi_6116600</name>
</gene>
<dbReference type="Pfam" id="PF00891">
    <property type="entry name" value="Methyltransf_2"/>
    <property type="match status" value="1"/>
</dbReference>
<keyword evidence="2" id="KW-0808">Transferase</keyword>
<dbReference type="EMBL" id="JACGWJ010000028">
    <property type="protein sequence ID" value="KAL0306993.1"/>
    <property type="molecule type" value="Genomic_DNA"/>
</dbReference>
<evidence type="ECO:0000256" key="2">
    <source>
        <dbReference type="ARBA" id="ARBA00022679"/>
    </source>
</evidence>
<evidence type="ECO:0000313" key="5">
    <source>
        <dbReference type="EMBL" id="KAL0306993.1"/>
    </source>
</evidence>
<keyword evidence="3" id="KW-0949">S-adenosyl-L-methionine</keyword>
<name>A0AAW2KKL9_SESRA</name>
<reference evidence="5" key="2">
    <citation type="journal article" date="2024" name="Plant">
        <title>Genomic evolution and insights into agronomic trait innovations of Sesamum species.</title>
        <authorList>
            <person name="Miao H."/>
            <person name="Wang L."/>
            <person name="Qu L."/>
            <person name="Liu H."/>
            <person name="Sun Y."/>
            <person name="Le M."/>
            <person name="Wang Q."/>
            <person name="Wei S."/>
            <person name="Zheng Y."/>
            <person name="Lin W."/>
            <person name="Duan Y."/>
            <person name="Cao H."/>
            <person name="Xiong S."/>
            <person name="Wang X."/>
            <person name="Wei L."/>
            <person name="Li C."/>
            <person name="Ma Q."/>
            <person name="Ju M."/>
            <person name="Zhao R."/>
            <person name="Li G."/>
            <person name="Mu C."/>
            <person name="Tian Q."/>
            <person name="Mei H."/>
            <person name="Zhang T."/>
            <person name="Gao T."/>
            <person name="Zhang H."/>
        </authorList>
    </citation>
    <scope>NUCLEOTIDE SEQUENCE</scope>
    <source>
        <strain evidence="5">G02</strain>
    </source>
</reference>
<feature type="domain" description="O-methyltransferase C-terminal" evidence="4">
    <location>
        <begin position="26"/>
        <end position="205"/>
    </location>
</feature>
<dbReference type="PANTHER" id="PTHR11746">
    <property type="entry name" value="O-METHYLTRANSFERASE"/>
    <property type="match status" value="1"/>
</dbReference>
<dbReference type="InterPro" id="IPR029063">
    <property type="entry name" value="SAM-dependent_MTases_sf"/>
</dbReference>
<dbReference type="GO" id="GO:0032259">
    <property type="term" value="P:methylation"/>
    <property type="evidence" value="ECO:0007669"/>
    <property type="project" value="UniProtKB-KW"/>
</dbReference>
<protein>
    <submittedName>
        <fullName evidence="5">O-methyltransferase 3</fullName>
    </submittedName>
</protein>
<dbReference type="GO" id="GO:0008171">
    <property type="term" value="F:O-methyltransferase activity"/>
    <property type="evidence" value="ECO:0007669"/>
    <property type="project" value="InterPro"/>
</dbReference>
<dbReference type="SUPFAM" id="SSF53335">
    <property type="entry name" value="S-adenosyl-L-methionine-dependent methyltransferases"/>
    <property type="match status" value="1"/>
</dbReference>
<dbReference type="CDD" id="cd02440">
    <property type="entry name" value="AdoMet_MTases"/>
    <property type="match status" value="1"/>
</dbReference>